<keyword evidence="3" id="KW-0808">Transferase</keyword>
<feature type="transmembrane region" description="Helical" evidence="6">
    <location>
        <begin position="21"/>
        <end position="47"/>
    </location>
</feature>
<sequence length="418" mass="48414">MKNQGNHLQLINSSLKLHSQMYLHTFVIYLFIFASGLFIGITLNFSIRDIPFHSQISQFSLVFSSSPTFGPSHFTTNNTKNVTEASPKDCTKLPKTMHILTHGMRNNTRIALNPSSNRIEDMYNISDNALISRALRVNRGNYQHQIIPKVAFMFLTRGNLHLAPLWEMFFKGNEGFYSVYVHTQPSFNGTFAENSVFHGRKITSKEVEWGKFSMIEAEKRLLANALLDTSNQRFVLLSESCIPLFNFSTIYSYLMNSKQTFVEAYDLLGPVGRGRYNRHMKPLIKLEQWKKGSQWFQMDRELAVAVISDRRYMTLFRRFCKPSCYSDEHYIPTFVSMKYLERNSNRTLTWVDWTKGGPHPTRFGRSDVSVELLKGMRNGKKLCTYNGKKTSVCFLFARKFLPTALDRLLRIAPKIMNF</sequence>
<name>A0AAD8HTZ4_9APIA</name>
<evidence type="ECO:0000313" key="8">
    <source>
        <dbReference type="Proteomes" id="UP001237642"/>
    </source>
</evidence>
<comment type="subcellular location">
    <subcellularLocation>
        <location evidence="1">Membrane</location>
        <topology evidence="1">Single-pass type II membrane protein</topology>
    </subcellularLocation>
</comment>
<accession>A0AAD8HTZ4</accession>
<evidence type="ECO:0000256" key="4">
    <source>
        <dbReference type="ARBA" id="ARBA00023136"/>
    </source>
</evidence>
<dbReference type="EMBL" id="JAUIZM010000008">
    <property type="protein sequence ID" value="KAK1372040.1"/>
    <property type="molecule type" value="Genomic_DNA"/>
</dbReference>
<evidence type="ECO:0000256" key="1">
    <source>
        <dbReference type="ARBA" id="ARBA00004606"/>
    </source>
</evidence>
<dbReference type="InterPro" id="IPR003406">
    <property type="entry name" value="Glyco_trans_14"/>
</dbReference>
<keyword evidence="4 6" id="KW-0472">Membrane</keyword>
<keyword evidence="5" id="KW-0325">Glycoprotein</keyword>
<evidence type="ECO:0000256" key="3">
    <source>
        <dbReference type="ARBA" id="ARBA00022679"/>
    </source>
</evidence>
<organism evidence="7 8">
    <name type="scientific">Heracleum sosnowskyi</name>
    <dbReference type="NCBI Taxonomy" id="360622"/>
    <lineage>
        <taxon>Eukaryota</taxon>
        <taxon>Viridiplantae</taxon>
        <taxon>Streptophyta</taxon>
        <taxon>Embryophyta</taxon>
        <taxon>Tracheophyta</taxon>
        <taxon>Spermatophyta</taxon>
        <taxon>Magnoliopsida</taxon>
        <taxon>eudicotyledons</taxon>
        <taxon>Gunneridae</taxon>
        <taxon>Pentapetalae</taxon>
        <taxon>asterids</taxon>
        <taxon>campanulids</taxon>
        <taxon>Apiales</taxon>
        <taxon>Apiaceae</taxon>
        <taxon>Apioideae</taxon>
        <taxon>apioid superclade</taxon>
        <taxon>Tordylieae</taxon>
        <taxon>Tordyliinae</taxon>
        <taxon>Heracleum</taxon>
    </lineage>
</organism>
<dbReference type="GO" id="GO:0016020">
    <property type="term" value="C:membrane"/>
    <property type="evidence" value="ECO:0007669"/>
    <property type="project" value="UniProtKB-SubCell"/>
</dbReference>
<reference evidence="7" key="2">
    <citation type="submission" date="2023-05" db="EMBL/GenBank/DDBJ databases">
        <authorList>
            <person name="Schelkunov M.I."/>
        </authorList>
    </citation>
    <scope>NUCLEOTIDE SEQUENCE</scope>
    <source>
        <strain evidence="7">Hsosn_3</strain>
        <tissue evidence="7">Leaf</tissue>
    </source>
</reference>
<evidence type="ECO:0000256" key="5">
    <source>
        <dbReference type="ARBA" id="ARBA00023180"/>
    </source>
</evidence>
<evidence type="ECO:0000256" key="6">
    <source>
        <dbReference type="SAM" id="Phobius"/>
    </source>
</evidence>
<evidence type="ECO:0000313" key="7">
    <source>
        <dbReference type="EMBL" id="KAK1372040.1"/>
    </source>
</evidence>
<keyword evidence="2" id="KW-0328">Glycosyltransferase</keyword>
<dbReference type="Pfam" id="PF02485">
    <property type="entry name" value="Branch"/>
    <property type="match status" value="1"/>
</dbReference>
<keyword evidence="6" id="KW-1133">Transmembrane helix</keyword>
<comment type="caution">
    <text evidence="7">The sequence shown here is derived from an EMBL/GenBank/DDBJ whole genome shotgun (WGS) entry which is preliminary data.</text>
</comment>
<dbReference type="AlphaFoldDB" id="A0AAD8HTZ4"/>
<evidence type="ECO:0000256" key="2">
    <source>
        <dbReference type="ARBA" id="ARBA00022676"/>
    </source>
</evidence>
<gene>
    <name evidence="7" type="ORF">POM88_038132</name>
</gene>
<dbReference type="InterPro" id="IPR044174">
    <property type="entry name" value="BC10-like"/>
</dbReference>
<dbReference type="PANTHER" id="PTHR31042:SF153">
    <property type="entry name" value="GLYCOSYLTRANSFERASE BC10-LIKE"/>
    <property type="match status" value="1"/>
</dbReference>
<dbReference type="PANTHER" id="PTHR31042">
    <property type="entry name" value="CORE-2/I-BRANCHING BETA-1,6-N-ACETYLGLUCOSAMINYLTRANSFERASE FAMILY PROTEIN-RELATED"/>
    <property type="match status" value="1"/>
</dbReference>
<keyword evidence="6" id="KW-0812">Transmembrane</keyword>
<proteinExistence type="predicted"/>
<dbReference type="GO" id="GO:0016757">
    <property type="term" value="F:glycosyltransferase activity"/>
    <property type="evidence" value="ECO:0007669"/>
    <property type="project" value="UniProtKB-KW"/>
</dbReference>
<keyword evidence="8" id="KW-1185">Reference proteome</keyword>
<dbReference type="Proteomes" id="UP001237642">
    <property type="component" value="Unassembled WGS sequence"/>
</dbReference>
<reference evidence="7" key="1">
    <citation type="submission" date="2023-02" db="EMBL/GenBank/DDBJ databases">
        <title>Genome of toxic invasive species Heracleum sosnowskyi carries increased number of genes despite the absence of recent whole-genome duplications.</title>
        <authorList>
            <person name="Schelkunov M."/>
            <person name="Shtratnikova V."/>
            <person name="Makarenko M."/>
            <person name="Klepikova A."/>
            <person name="Omelchenko D."/>
            <person name="Novikova G."/>
            <person name="Obukhova E."/>
            <person name="Bogdanov V."/>
            <person name="Penin A."/>
            <person name="Logacheva M."/>
        </authorList>
    </citation>
    <scope>NUCLEOTIDE SEQUENCE</scope>
    <source>
        <strain evidence="7">Hsosn_3</strain>
        <tissue evidence="7">Leaf</tissue>
    </source>
</reference>
<protein>
    <submittedName>
        <fullName evidence="7">Glycosyltransferase BC10</fullName>
    </submittedName>
</protein>